<reference evidence="3" key="2">
    <citation type="submission" date="2022-02" db="EMBL/GenBank/DDBJ databases">
        <authorList>
            <person name="Elcheninov A.G."/>
            <person name="Sorokin D.Y."/>
            <person name="Kublanov I.V."/>
        </authorList>
    </citation>
    <scope>NUCLEOTIDE SEQUENCE</scope>
    <source>
        <strain evidence="3">AArc-St2</strain>
    </source>
</reference>
<dbReference type="InterPro" id="IPR000620">
    <property type="entry name" value="EamA_dom"/>
</dbReference>
<dbReference type="AlphaFoldDB" id="A0AAE3FXI8"/>
<evidence type="ECO:0000256" key="1">
    <source>
        <dbReference type="SAM" id="Phobius"/>
    </source>
</evidence>
<keyword evidence="1" id="KW-1133">Transmembrane helix</keyword>
<evidence type="ECO:0000259" key="2">
    <source>
        <dbReference type="Pfam" id="PF00892"/>
    </source>
</evidence>
<dbReference type="GO" id="GO:0016020">
    <property type="term" value="C:membrane"/>
    <property type="evidence" value="ECO:0007669"/>
    <property type="project" value="InterPro"/>
</dbReference>
<name>A0AAE3FXI8_9EURY</name>
<dbReference type="Proteomes" id="UP001203207">
    <property type="component" value="Unassembled WGS sequence"/>
</dbReference>
<dbReference type="Pfam" id="PF00892">
    <property type="entry name" value="EamA"/>
    <property type="match status" value="1"/>
</dbReference>
<accession>A0AAE3FXI8</accession>
<dbReference type="SUPFAM" id="SSF103481">
    <property type="entry name" value="Multidrug resistance efflux transporter EmrE"/>
    <property type="match status" value="1"/>
</dbReference>
<feature type="domain" description="EamA" evidence="2">
    <location>
        <begin position="5"/>
        <end position="139"/>
    </location>
</feature>
<dbReference type="Gene3D" id="1.10.3730.20">
    <property type="match status" value="1"/>
</dbReference>
<organism evidence="3 4">
    <name type="scientific">Natronocalculus amylovorans</name>
    <dbReference type="NCBI Taxonomy" id="2917812"/>
    <lineage>
        <taxon>Archaea</taxon>
        <taxon>Methanobacteriati</taxon>
        <taxon>Methanobacteriota</taxon>
        <taxon>Stenosarchaea group</taxon>
        <taxon>Halobacteria</taxon>
        <taxon>Halobacteriales</taxon>
        <taxon>Haloferacaceae</taxon>
        <taxon>Natronocalculus</taxon>
    </lineage>
</organism>
<evidence type="ECO:0000313" key="4">
    <source>
        <dbReference type="Proteomes" id="UP001203207"/>
    </source>
</evidence>
<gene>
    <name evidence="3" type="ORF">AArcSt2_09650</name>
</gene>
<keyword evidence="1" id="KW-0812">Transmembrane</keyword>
<dbReference type="InterPro" id="IPR037185">
    <property type="entry name" value="EmrE-like"/>
</dbReference>
<feature type="transmembrane region" description="Helical" evidence="1">
    <location>
        <begin position="94"/>
        <end position="117"/>
    </location>
</feature>
<dbReference type="EMBL" id="JAKRVX010000003">
    <property type="protein sequence ID" value="MCL9817208.1"/>
    <property type="molecule type" value="Genomic_DNA"/>
</dbReference>
<sequence length="141" mass="14514">MNYLPWAVLALAAYTLVAPLMRVATTGDGAIPSDIATMISNTVLVVAAAGIVVATSQNVSAHLTSSKIPYALAAGVCLAIGILAYYRALSLGPVSVVTPVFGLFLVTSSVLGILVLGEDFTARKLLGIVFAVLAVYFVTVE</sequence>
<reference evidence="3" key="1">
    <citation type="journal article" date="2022" name="Syst. Appl. Microbiol.">
        <title>Natronocalculus amylovorans gen. nov., sp. nov., and Natranaeroarchaeum aerophilus sp. nov., dominant culturable amylolytic natronoarchaea from hypersaline soda lakes in southwestern Siberia.</title>
        <authorList>
            <person name="Sorokin D.Y."/>
            <person name="Elcheninov A.G."/>
            <person name="Khizhniak T.V."/>
            <person name="Koenen M."/>
            <person name="Bale N.J."/>
            <person name="Damste J.S.S."/>
            <person name="Kublanov I.V."/>
        </authorList>
    </citation>
    <scope>NUCLEOTIDE SEQUENCE</scope>
    <source>
        <strain evidence="3">AArc-St2</strain>
    </source>
</reference>
<proteinExistence type="predicted"/>
<keyword evidence="1" id="KW-0472">Membrane</keyword>
<feature type="transmembrane region" description="Helical" evidence="1">
    <location>
        <begin position="124"/>
        <end position="140"/>
    </location>
</feature>
<dbReference type="RefSeq" id="WP_174653686.1">
    <property type="nucleotide sequence ID" value="NZ_JAKRVX010000003.1"/>
</dbReference>
<evidence type="ECO:0000313" key="3">
    <source>
        <dbReference type="EMBL" id="MCL9817208.1"/>
    </source>
</evidence>
<feature type="transmembrane region" description="Helical" evidence="1">
    <location>
        <begin position="38"/>
        <end position="56"/>
    </location>
</feature>
<feature type="transmembrane region" description="Helical" evidence="1">
    <location>
        <begin position="68"/>
        <end position="88"/>
    </location>
</feature>
<protein>
    <submittedName>
        <fullName evidence="3">EamA family transporter</fullName>
    </submittedName>
</protein>
<comment type="caution">
    <text evidence="3">The sequence shown here is derived from an EMBL/GenBank/DDBJ whole genome shotgun (WGS) entry which is preliminary data.</text>
</comment>
<keyword evidence="4" id="KW-1185">Reference proteome</keyword>